<dbReference type="KEGG" id="kbs:EPA93_15385"/>
<dbReference type="AlphaFoldDB" id="A0A4P6JPI8"/>
<feature type="domain" description="HTH-like" evidence="2">
    <location>
        <begin position="86"/>
        <end position="135"/>
    </location>
</feature>
<reference evidence="3 4" key="1">
    <citation type="submission" date="2019-01" db="EMBL/GenBank/DDBJ databases">
        <title>Ktedonosporobacter rubrisoli SCAWS-G2.</title>
        <authorList>
            <person name="Huang Y."/>
            <person name="Yan B."/>
        </authorList>
    </citation>
    <scope>NUCLEOTIDE SEQUENCE [LARGE SCALE GENOMIC DNA]</scope>
    <source>
        <strain evidence="3 4">SCAWS-G2</strain>
    </source>
</reference>
<proteinExistence type="predicted"/>
<evidence type="ECO:0000256" key="1">
    <source>
        <dbReference type="SAM" id="MobiDB-lite"/>
    </source>
</evidence>
<protein>
    <recommendedName>
        <fullName evidence="2">HTH-like domain-containing protein</fullName>
    </recommendedName>
</protein>
<dbReference type="OrthoDB" id="9781005at2"/>
<dbReference type="InterPro" id="IPR025948">
    <property type="entry name" value="HTH-like_dom"/>
</dbReference>
<dbReference type="Pfam" id="PF13276">
    <property type="entry name" value="HTH_21"/>
    <property type="match status" value="1"/>
</dbReference>
<dbReference type="PANTHER" id="PTHR46889">
    <property type="entry name" value="TRANSPOSASE INSF FOR INSERTION SEQUENCE IS3B-RELATED"/>
    <property type="match status" value="1"/>
</dbReference>
<dbReference type="PANTHER" id="PTHR46889:SF4">
    <property type="entry name" value="TRANSPOSASE INSO FOR INSERTION SEQUENCE ELEMENT IS911B-RELATED"/>
    <property type="match status" value="1"/>
</dbReference>
<evidence type="ECO:0000259" key="2">
    <source>
        <dbReference type="Pfam" id="PF13276"/>
    </source>
</evidence>
<dbReference type="InterPro" id="IPR050900">
    <property type="entry name" value="Transposase_IS3/IS150/IS904"/>
</dbReference>
<evidence type="ECO:0000313" key="4">
    <source>
        <dbReference type="Proteomes" id="UP000290365"/>
    </source>
</evidence>
<feature type="region of interest" description="Disordered" evidence="1">
    <location>
        <begin position="1"/>
        <end position="30"/>
    </location>
</feature>
<accession>A0A4P6JPI8</accession>
<organism evidence="3 4">
    <name type="scientific">Ktedonosporobacter rubrisoli</name>
    <dbReference type="NCBI Taxonomy" id="2509675"/>
    <lineage>
        <taxon>Bacteria</taxon>
        <taxon>Bacillati</taxon>
        <taxon>Chloroflexota</taxon>
        <taxon>Ktedonobacteria</taxon>
        <taxon>Ktedonobacterales</taxon>
        <taxon>Ktedonosporobacteraceae</taxon>
        <taxon>Ktedonosporobacter</taxon>
    </lineage>
</organism>
<dbReference type="Proteomes" id="UP000290365">
    <property type="component" value="Chromosome"/>
</dbReference>
<dbReference type="EMBL" id="CP035758">
    <property type="protein sequence ID" value="QBD77299.1"/>
    <property type="molecule type" value="Genomic_DNA"/>
</dbReference>
<keyword evidence="4" id="KW-1185">Reference proteome</keyword>
<name>A0A4P6JPI8_KTERU</name>
<sequence length="147" mass="16791">MKLFREGGFGGRKSATQTGTGAHTPGTRYSKKNSQYLLTLPGVRYQVVERYREGSPVRLLCETLEVSVSGYYAWRNRPVSEHQKEDGLLADRIQAAYQANRQVYGSPRWHAELHAHGIRGSRKRIARLMREQGLYEEVDGTIGRWQP</sequence>
<gene>
    <name evidence="3" type="ORF">EPA93_15385</name>
</gene>
<evidence type="ECO:0000313" key="3">
    <source>
        <dbReference type="EMBL" id="QBD77299.1"/>
    </source>
</evidence>